<dbReference type="Proteomes" id="UP000316238">
    <property type="component" value="Unassembled WGS sequence"/>
</dbReference>
<dbReference type="SUPFAM" id="SSF53756">
    <property type="entry name" value="UDP-Glycosyltransferase/glycogen phosphorylase"/>
    <property type="match status" value="1"/>
</dbReference>
<organism evidence="3 4">
    <name type="scientific">Candidatus Electronema aureum</name>
    <dbReference type="NCBI Taxonomy" id="2005002"/>
    <lineage>
        <taxon>Bacteria</taxon>
        <taxon>Pseudomonadati</taxon>
        <taxon>Thermodesulfobacteriota</taxon>
        <taxon>Desulfobulbia</taxon>
        <taxon>Desulfobulbales</taxon>
        <taxon>Desulfobulbaceae</taxon>
        <taxon>Candidatus Electronema</taxon>
    </lineage>
</organism>
<reference evidence="3" key="1">
    <citation type="submission" date="2017-07" db="EMBL/GenBank/DDBJ databases">
        <title>The cable genome - Insights into the physiology and evolution of filamentous bacteria capable of sulfide oxidation via long distance electron transfer.</title>
        <authorList>
            <person name="Thorup C."/>
            <person name="Bjerg J.T."/>
            <person name="Schreiber L."/>
            <person name="Nielsen L.P."/>
            <person name="Kjeldsen K.U."/>
            <person name="Boesen T."/>
            <person name="Boggild A."/>
            <person name="Meysman F."/>
            <person name="Geelhoed J."/>
            <person name="Schramm A."/>
        </authorList>
    </citation>
    <scope>NUCLEOTIDE SEQUENCE [LARGE SCALE GENOMIC DNA]</scope>
    <source>
        <strain evidence="3">GS</strain>
    </source>
</reference>
<dbReference type="InterPro" id="IPR001296">
    <property type="entry name" value="Glyco_trans_1"/>
</dbReference>
<evidence type="ECO:0000313" key="3">
    <source>
        <dbReference type="EMBL" id="TAA74281.1"/>
    </source>
</evidence>
<protein>
    <submittedName>
        <fullName evidence="3">Glycosyltransferase involved in cell wall bisynthesis</fullName>
    </submittedName>
</protein>
<dbReference type="PANTHER" id="PTHR12526:SF622">
    <property type="entry name" value="GLYCOSYLTRANSFERASE (GROUP I)"/>
    <property type="match status" value="1"/>
</dbReference>
<feature type="domain" description="Glycosyl transferase family 1" evidence="1">
    <location>
        <begin position="226"/>
        <end position="388"/>
    </location>
</feature>
<accession>A0A521G088</accession>
<dbReference type="InterPro" id="IPR028098">
    <property type="entry name" value="Glyco_trans_4-like_N"/>
</dbReference>
<dbReference type="AlphaFoldDB" id="A0A521G088"/>
<dbReference type="EMBL" id="NQJD01000032">
    <property type="protein sequence ID" value="TAA74281.1"/>
    <property type="molecule type" value="Genomic_DNA"/>
</dbReference>
<dbReference type="Gene3D" id="3.40.50.2000">
    <property type="entry name" value="Glycogen Phosphorylase B"/>
    <property type="match status" value="2"/>
</dbReference>
<dbReference type="CDD" id="cd03794">
    <property type="entry name" value="GT4_WbuB-like"/>
    <property type="match status" value="1"/>
</dbReference>
<sequence length="415" mass="46747">MEEVLNMPVRILLLTQWFDPEPTFKGMVFARELVRQGFEVEVLTGFPNYPGGKIYPGYRIKLLQRELIDGIRITRVPLYPNHSHSVVKRVLNYLSFAVSSLIYGLFMARRVDVIYAYHPPLTIGITAGLIRFFRRIPVLYDIQDMWPDTLAATGMINNKKLLKIIGVICEWVYKNVDQLVVLSPGFKELLMQRGVPENKIHVIYNWADEVALAGSQSRVSPIFPAQKYFRIVFAGNIGPAQALDAVLDAATILKSRCSRICFVIIGNGLEAARLKERSLKEKLENVIFLSPVSMLEIGSYLKKADALLVHLRNDPLFEITIPSKTQAYMSIGRPLLMAVNGDAANLVRLSGGGLTAQPEHPESIADVAECLANMPTSELHEMGRQAKRYYDQKLSVQAGVVHFCDIFNRLFINRI</sequence>
<dbReference type="PANTHER" id="PTHR12526">
    <property type="entry name" value="GLYCOSYLTRANSFERASE"/>
    <property type="match status" value="1"/>
</dbReference>
<evidence type="ECO:0000313" key="4">
    <source>
        <dbReference type="Proteomes" id="UP000316238"/>
    </source>
</evidence>
<feature type="domain" description="Glycosyltransferase subfamily 4-like N-terminal" evidence="2">
    <location>
        <begin position="30"/>
        <end position="206"/>
    </location>
</feature>
<evidence type="ECO:0000259" key="1">
    <source>
        <dbReference type="Pfam" id="PF00534"/>
    </source>
</evidence>
<dbReference type="Pfam" id="PF13579">
    <property type="entry name" value="Glyco_trans_4_4"/>
    <property type="match status" value="1"/>
</dbReference>
<keyword evidence="4" id="KW-1185">Reference proteome</keyword>
<comment type="caution">
    <text evidence="3">The sequence shown here is derived from an EMBL/GenBank/DDBJ whole genome shotgun (WGS) entry which is preliminary data.</text>
</comment>
<name>A0A521G088_9BACT</name>
<proteinExistence type="predicted"/>
<dbReference type="GO" id="GO:0016757">
    <property type="term" value="F:glycosyltransferase activity"/>
    <property type="evidence" value="ECO:0007669"/>
    <property type="project" value="InterPro"/>
</dbReference>
<evidence type="ECO:0000259" key="2">
    <source>
        <dbReference type="Pfam" id="PF13579"/>
    </source>
</evidence>
<gene>
    <name evidence="3" type="ORF">CDV28_1328</name>
</gene>
<dbReference type="Pfam" id="PF00534">
    <property type="entry name" value="Glycos_transf_1"/>
    <property type="match status" value="1"/>
</dbReference>